<keyword evidence="2 6" id="KW-0456">Lyase</keyword>
<dbReference type="STRING" id="1392255.A0A2I1BTD7"/>
<evidence type="ECO:0000256" key="2">
    <source>
        <dbReference type="ARBA" id="ARBA00023239"/>
    </source>
</evidence>
<dbReference type="GeneID" id="36535906"/>
<dbReference type="RefSeq" id="XP_024677199.1">
    <property type="nucleotide sequence ID" value="XM_024828580.1"/>
</dbReference>
<reference evidence="7" key="1">
    <citation type="journal article" date="2018" name="Proc. Natl. Acad. Sci. U.S.A.">
        <title>Linking secondary metabolites to gene clusters through genome sequencing of six diverse Aspergillus species.</title>
        <authorList>
            <person name="Kaerboelling I."/>
            <person name="Vesth T.C."/>
            <person name="Frisvad J.C."/>
            <person name="Nybo J.L."/>
            <person name="Theobald S."/>
            <person name="Kuo A."/>
            <person name="Bowyer P."/>
            <person name="Matsuda Y."/>
            <person name="Mondo S."/>
            <person name="Lyhne E.K."/>
            <person name="Kogle M.E."/>
            <person name="Clum A."/>
            <person name="Lipzen A."/>
            <person name="Salamov A."/>
            <person name="Ngan C.Y."/>
            <person name="Daum C."/>
            <person name="Chiniquy J."/>
            <person name="Barry K."/>
            <person name="LaButti K."/>
            <person name="Haridas S."/>
            <person name="Simmons B.A."/>
            <person name="Magnuson J.K."/>
            <person name="Mortensen U.H."/>
            <person name="Larsen T.O."/>
            <person name="Grigoriev I.V."/>
            <person name="Baker S.E."/>
            <person name="Andersen M.R."/>
        </authorList>
    </citation>
    <scope>NUCLEOTIDE SEQUENCE [LARGE SCALE GENOMIC DNA]</scope>
    <source>
        <strain evidence="7">IBT 16806</strain>
    </source>
</reference>
<feature type="chain" id="PRO_5014115395" evidence="4">
    <location>
        <begin position="18"/>
        <end position="476"/>
    </location>
</feature>
<evidence type="ECO:0000259" key="5">
    <source>
        <dbReference type="Pfam" id="PF05426"/>
    </source>
</evidence>
<evidence type="ECO:0000313" key="7">
    <source>
        <dbReference type="Proteomes" id="UP000234474"/>
    </source>
</evidence>
<dbReference type="Pfam" id="PF05426">
    <property type="entry name" value="Alginate_lyase"/>
    <property type="match status" value="1"/>
</dbReference>
<name>A0A2I1BTD7_ASPN1</name>
<dbReference type="InterPro" id="IPR008397">
    <property type="entry name" value="Alginate_lyase_dom"/>
</dbReference>
<protein>
    <submittedName>
        <fullName evidence="6">Chondroitin AC/alginate lyase</fullName>
    </submittedName>
</protein>
<feature type="domain" description="Alginate lyase" evidence="5">
    <location>
        <begin position="83"/>
        <end position="302"/>
    </location>
</feature>
<gene>
    <name evidence="6" type="ORF">P174DRAFT_446450</name>
</gene>
<sequence length="476" mass="51056">MHLNLSFFVALLPLASSFVHPGLLVTDSDITRAQQKIKANADPWTTSWNVLTRVRLSDASYTPSPASVVYRSDWDGNTANAEDLWHDVAAAFNLAVRWKISSNTTFADTASNILHAWATTLTALGGGDDKYLTAGLQGYQLANAAELLRDYEPFATKVLPSVIDMANKIFIPMHYKWLHHEEPSQHNVLHFFANWELCNIASAMAMGVLTDNQTVWDFAVDYFKEGEGTGSIHNAITDIVEEPGTGTLLGQGQEAGRDQGHSALDVQLLAVVGQQAWNQGEDLFALNDSRILKGIEYWARYNLGHDVPFVPYANGIVSFTEISSASRGAMRPTWELLYSHYGSGHFDGLGWGSLLHHLDEKDVAAQDSGANTLIASPSAGKATSTPLTWSTPGSIPAVSSGGKSTSAAAASTSAVSSTPSPQSSPSPSSPGTSTPAATPDPLPTPRPTKAGQNPGHRGHRHHHGRKHGACHAHSQV</sequence>
<dbReference type="Proteomes" id="UP000234474">
    <property type="component" value="Unassembled WGS sequence"/>
</dbReference>
<dbReference type="SUPFAM" id="SSF48230">
    <property type="entry name" value="Chondroitin AC/alginate lyase"/>
    <property type="match status" value="1"/>
</dbReference>
<evidence type="ECO:0000256" key="1">
    <source>
        <dbReference type="ARBA" id="ARBA00022729"/>
    </source>
</evidence>
<feature type="compositionally biased region" description="Basic residues" evidence="3">
    <location>
        <begin position="456"/>
        <end position="470"/>
    </location>
</feature>
<dbReference type="GO" id="GO:0042597">
    <property type="term" value="C:periplasmic space"/>
    <property type="evidence" value="ECO:0007669"/>
    <property type="project" value="InterPro"/>
</dbReference>
<dbReference type="InterPro" id="IPR008929">
    <property type="entry name" value="Chondroitin_lyas"/>
</dbReference>
<accession>A0A2I1BTD7</accession>
<feature type="compositionally biased region" description="Low complexity" evidence="3">
    <location>
        <begin position="399"/>
        <end position="421"/>
    </location>
</feature>
<dbReference type="AlphaFoldDB" id="A0A2I1BTD7"/>
<keyword evidence="1 4" id="KW-0732">Signal</keyword>
<feature type="compositionally biased region" description="Polar residues" evidence="3">
    <location>
        <begin position="374"/>
        <end position="393"/>
    </location>
</feature>
<comment type="caution">
    <text evidence="6">The sequence shown here is derived from an EMBL/GenBank/DDBJ whole genome shotgun (WGS) entry which is preliminary data.</text>
</comment>
<keyword evidence="7" id="KW-1185">Reference proteome</keyword>
<dbReference type="OMA" id="PWTTSWN"/>
<evidence type="ECO:0000313" key="6">
    <source>
        <dbReference type="EMBL" id="PKX88604.1"/>
    </source>
</evidence>
<dbReference type="GO" id="GO:0016829">
    <property type="term" value="F:lyase activity"/>
    <property type="evidence" value="ECO:0007669"/>
    <property type="project" value="UniProtKB-KW"/>
</dbReference>
<proteinExistence type="predicted"/>
<dbReference type="OrthoDB" id="5280547at2759"/>
<feature type="region of interest" description="Disordered" evidence="3">
    <location>
        <begin position="374"/>
        <end position="476"/>
    </location>
</feature>
<dbReference type="VEuPathDB" id="FungiDB:P174DRAFT_446450"/>
<organism evidence="6 7">
    <name type="scientific">Aspergillus novofumigatus (strain IBT 16806)</name>
    <dbReference type="NCBI Taxonomy" id="1392255"/>
    <lineage>
        <taxon>Eukaryota</taxon>
        <taxon>Fungi</taxon>
        <taxon>Dikarya</taxon>
        <taxon>Ascomycota</taxon>
        <taxon>Pezizomycotina</taxon>
        <taxon>Eurotiomycetes</taxon>
        <taxon>Eurotiomycetidae</taxon>
        <taxon>Eurotiales</taxon>
        <taxon>Aspergillaceae</taxon>
        <taxon>Aspergillus</taxon>
        <taxon>Aspergillus subgen. Fumigati</taxon>
    </lineage>
</organism>
<feature type="signal peptide" evidence="4">
    <location>
        <begin position="1"/>
        <end position="17"/>
    </location>
</feature>
<dbReference type="EMBL" id="MSZS01000013">
    <property type="protein sequence ID" value="PKX88604.1"/>
    <property type="molecule type" value="Genomic_DNA"/>
</dbReference>
<dbReference type="Gene3D" id="1.50.10.100">
    <property type="entry name" value="Chondroitin AC/alginate lyase"/>
    <property type="match status" value="1"/>
</dbReference>
<evidence type="ECO:0000256" key="3">
    <source>
        <dbReference type="SAM" id="MobiDB-lite"/>
    </source>
</evidence>
<evidence type="ECO:0000256" key="4">
    <source>
        <dbReference type="SAM" id="SignalP"/>
    </source>
</evidence>